<dbReference type="PANTHER" id="PTHR43876:SF7">
    <property type="entry name" value="UBIQUINONE BIOSYNTHESIS MONOOXYGENASE COQ6, MITOCHONDRIAL"/>
    <property type="match status" value="1"/>
</dbReference>
<dbReference type="EMBL" id="CP011002">
    <property type="protein sequence ID" value="AKO65491.1"/>
    <property type="molecule type" value="Genomic_DNA"/>
</dbReference>
<evidence type="ECO:0000256" key="7">
    <source>
        <dbReference type="ARBA" id="ARBA00023033"/>
    </source>
</evidence>
<comment type="similarity">
    <text evidence="3">Belongs to the UbiH/COQ6 family.</text>
</comment>
<dbReference type="Gene3D" id="3.30.9.10">
    <property type="entry name" value="D-Amino Acid Oxidase, subunit A, domain 2"/>
    <property type="match status" value="1"/>
</dbReference>
<dbReference type="AlphaFoldDB" id="A0A0H4IWZ2"/>
<evidence type="ECO:0000313" key="9">
    <source>
        <dbReference type="EMBL" id="AKO65491.1"/>
    </source>
</evidence>
<sequence length="385" mass="44254">MAKDSHIELIRVIGGGPAGLIFALLNAHEKHKIAVHEKLDHDQLLNQSRALALSASSIDILKKINIDPKKNLEFISINKIHTSQKESFGRVIIDQGESDPFGYVVRYDHLIKHLLDKINANKNISIHFKSEVINMNVKESFFRDVDDKKYNYNFLIFSDGIGNLLDNQFKFSVDNEIANYSALVCEVDTQLKHENIAYERFTPDGPIALLPINNNSLSKLVWTGKNYFIESLLKLNNNEFIELFHDNFGERLGQVKEIGEKLVYPLRQQYMLKPYTENILVLGNAAHTMHPVAGQGLNLTIRDIAYLSILLQKNQYVIDQDTLKEYFDNRVKEMKSFMKLTHFLVKGFSNDYVGINKIRSLSLFLLDNQKIIKDNFINKFNYGSN</sequence>
<feature type="domain" description="FAD-binding" evidence="8">
    <location>
        <begin position="12"/>
        <end position="314"/>
    </location>
</feature>
<evidence type="ECO:0000256" key="1">
    <source>
        <dbReference type="ARBA" id="ARBA00001974"/>
    </source>
</evidence>
<dbReference type="PANTHER" id="PTHR43876">
    <property type="entry name" value="UBIQUINONE BIOSYNTHESIS MONOOXYGENASE COQ6, MITOCHONDRIAL"/>
    <property type="match status" value="1"/>
</dbReference>
<comment type="pathway">
    <text evidence="2">Cofactor biosynthesis; ubiquinone biosynthesis.</text>
</comment>
<evidence type="ECO:0000313" key="10">
    <source>
        <dbReference type="Proteomes" id="UP000066549"/>
    </source>
</evidence>
<keyword evidence="6" id="KW-0560">Oxidoreductase</keyword>
<evidence type="ECO:0000256" key="3">
    <source>
        <dbReference type="ARBA" id="ARBA00005349"/>
    </source>
</evidence>
<dbReference type="Proteomes" id="UP000066549">
    <property type="component" value="Chromosome"/>
</dbReference>
<dbReference type="GO" id="GO:0071949">
    <property type="term" value="F:FAD binding"/>
    <property type="evidence" value="ECO:0007669"/>
    <property type="project" value="InterPro"/>
</dbReference>
<proteinExistence type="inferred from homology"/>
<dbReference type="GO" id="GO:0004497">
    <property type="term" value="F:monooxygenase activity"/>
    <property type="evidence" value="ECO:0007669"/>
    <property type="project" value="UniProtKB-KW"/>
</dbReference>
<accession>A0A0H4IWZ2</accession>
<dbReference type="NCBIfam" id="TIGR01988">
    <property type="entry name" value="Ubi-OHases"/>
    <property type="match status" value="1"/>
</dbReference>
<dbReference type="GO" id="GO:0016705">
    <property type="term" value="F:oxidoreductase activity, acting on paired donors, with incorporation or reduction of molecular oxygen"/>
    <property type="evidence" value="ECO:0007669"/>
    <property type="project" value="InterPro"/>
</dbReference>
<keyword evidence="10" id="KW-1185">Reference proteome</keyword>
<dbReference type="UniPathway" id="UPA00232"/>
<evidence type="ECO:0000256" key="2">
    <source>
        <dbReference type="ARBA" id="ARBA00004749"/>
    </source>
</evidence>
<dbReference type="SUPFAM" id="SSF51905">
    <property type="entry name" value="FAD/NAD(P)-binding domain"/>
    <property type="match status" value="1"/>
</dbReference>
<comment type="cofactor">
    <cofactor evidence="1">
        <name>FAD</name>
        <dbReference type="ChEBI" id="CHEBI:57692"/>
    </cofactor>
</comment>
<dbReference type="GO" id="GO:0006744">
    <property type="term" value="P:ubiquinone biosynthetic process"/>
    <property type="evidence" value="ECO:0007669"/>
    <property type="project" value="UniProtKB-UniPathway"/>
</dbReference>
<dbReference type="Gene3D" id="3.50.50.60">
    <property type="entry name" value="FAD/NAD(P)-binding domain"/>
    <property type="match status" value="2"/>
</dbReference>
<evidence type="ECO:0000259" key="8">
    <source>
        <dbReference type="Pfam" id="PF01494"/>
    </source>
</evidence>
<dbReference type="PRINTS" id="PR00420">
    <property type="entry name" value="RNGMNOXGNASE"/>
</dbReference>
<evidence type="ECO:0000256" key="6">
    <source>
        <dbReference type="ARBA" id="ARBA00023002"/>
    </source>
</evidence>
<keyword evidence="5" id="KW-0274">FAD</keyword>
<evidence type="ECO:0000256" key="5">
    <source>
        <dbReference type="ARBA" id="ARBA00022827"/>
    </source>
</evidence>
<dbReference type="InterPro" id="IPR010971">
    <property type="entry name" value="UbiH/COQ6"/>
</dbReference>
<gene>
    <name evidence="9" type="ORF">VI33_01660</name>
</gene>
<organism evidence="9 10">
    <name type="scientific">Methylophilales bacterium MBRS-H7</name>
    <dbReference type="NCBI Taxonomy" id="1623450"/>
    <lineage>
        <taxon>Bacteria</taxon>
        <taxon>Pseudomonadati</taxon>
        <taxon>Pseudomonadota</taxon>
        <taxon>Betaproteobacteria</taxon>
        <taxon>Nitrosomonadales</taxon>
        <taxon>OM43 clade</taxon>
    </lineage>
</organism>
<dbReference type="InterPro" id="IPR002938">
    <property type="entry name" value="FAD-bd"/>
</dbReference>
<dbReference type="Pfam" id="PF01494">
    <property type="entry name" value="FAD_binding_3"/>
    <property type="match status" value="1"/>
</dbReference>
<dbReference type="PATRIC" id="fig|1623450.3.peg.330"/>
<dbReference type="InterPro" id="IPR036188">
    <property type="entry name" value="FAD/NAD-bd_sf"/>
</dbReference>
<dbReference type="OrthoDB" id="9769565at2"/>
<keyword evidence="7" id="KW-0503">Monooxygenase</keyword>
<name>A0A0H4IWZ2_9PROT</name>
<protein>
    <recommendedName>
        <fullName evidence="8">FAD-binding domain-containing protein</fullName>
    </recommendedName>
</protein>
<evidence type="ECO:0000256" key="4">
    <source>
        <dbReference type="ARBA" id="ARBA00022630"/>
    </source>
</evidence>
<dbReference type="InterPro" id="IPR051205">
    <property type="entry name" value="UbiH/COQ6_monooxygenase"/>
</dbReference>
<keyword evidence="4" id="KW-0285">Flavoprotein</keyword>
<reference evidence="9 10" key="1">
    <citation type="submission" date="2015-03" db="EMBL/GenBank/DDBJ databases">
        <title>Comparative analysis of the OM43 clade including a novel species from Red Sea uncovers genomic and metabolic diversity among marine methylotrophs.</title>
        <authorList>
            <person name="Jimenez-Infante F."/>
            <person name="Ngugi D.K."/>
            <person name="Vinu M."/>
            <person name="Alam I."/>
            <person name="Kamau A."/>
            <person name="Blom J."/>
            <person name="Bajic V.B."/>
            <person name="Stingl U."/>
        </authorList>
    </citation>
    <scope>NUCLEOTIDE SEQUENCE [LARGE SCALE GENOMIC DNA]</scope>
    <source>
        <strain evidence="9 10">MBRSH7</strain>
    </source>
</reference>